<evidence type="ECO:0000313" key="2">
    <source>
        <dbReference type="Proteomes" id="UP001186944"/>
    </source>
</evidence>
<accession>A0AA89BSN6</accession>
<proteinExistence type="predicted"/>
<protein>
    <submittedName>
        <fullName evidence="1">Uncharacterized protein</fullName>
    </submittedName>
</protein>
<reference evidence="1" key="1">
    <citation type="submission" date="2019-08" db="EMBL/GenBank/DDBJ databases">
        <title>The improved chromosome-level genome for the pearl oyster Pinctada fucata martensii using PacBio sequencing and Hi-C.</title>
        <authorList>
            <person name="Zheng Z."/>
        </authorList>
    </citation>
    <scope>NUCLEOTIDE SEQUENCE</scope>
    <source>
        <strain evidence="1">ZZ-2019</strain>
        <tissue evidence="1">Adductor muscle</tissue>
    </source>
</reference>
<dbReference type="EMBL" id="VSWD01000009">
    <property type="protein sequence ID" value="KAK3094119.1"/>
    <property type="molecule type" value="Genomic_DNA"/>
</dbReference>
<name>A0AA89BSN6_PINIB</name>
<evidence type="ECO:0000313" key="1">
    <source>
        <dbReference type="EMBL" id="KAK3094119.1"/>
    </source>
</evidence>
<comment type="caution">
    <text evidence="1">The sequence shown here is derived from an EMBL/GenBank/DDBJ whole genome shotgun (WGS) entry which is preliminary data.</text>
</comment>
<organism evidence="1 2">
    <name type="scientific">Pinctada imbricata</name>
    <name type="common">Atlantic pearl-oyster</name>
    <name type="synonym">Pinctada martensii</name>
    <dbReference type="NCBI Taxonomy" id="66713"/>
    <lineage>
        <taxon>Eukaryota</taxon>
        <taxon>Metazoa</taxon>
        <taxon>Spiralia</taxon>
        <taxon>Lophotrochozoa</taxon>
        <taxon>Mollusca</taxon>
        <taxon>Bivalvia</taxon>
        <taxon>Autobranchia</taxon>
        <taxon>Pteriomorphia</taxon>
        <taxon>Pterioida</taxon>
        <taxon>Pterioidea</taxon>
        <taxon>Pteriidae</taxon>
        <taxon>Pinctada</taxon>
    </lineage>
</organism>
<keyword evidence="2" id="KW-1185">Reference proteome</keyword>
<dbReference type="Proteomes" id="UP001186944">
    <property type="component" value="Unassembled WGS sequence"/>
</dbReference>
<dbReference type="AlphaFoldDB" id="A0AA89BSN6"/>
<sequence>MTEILISSLDITNGQQSAAGILIARNLFKVYIMADPSAYLEWNCSCPSVYFTSWTSRAINRFDYLHNDKNFLTEVLDSAPCPPPWNITLICDDFPLRISSSNAEGGSPSRLTCAERTLLLSKCLDAHVVKADLLSILKKCSSSLNCESYTTFCRSRLSKDKDADVDSKIDIACASPFHRTSHQISDSKTTVASNTAIGASSSDQIDVSEGNSPLSISGVTMDVNSSSIPYSVTMDYNTTANGTIVVIQDSATQGNSGRGDGTPHFHSTDLSVLWCLLILPYCFILAKANGTVVEEPLIQSTDISLVSAAAPIPNSENRKSIGDTFDDFEFIDADSEQLIENEEAV</sequence>
<gene>
    <name evidence="1" type="ORF">FSP39_024335</name>
</gene>